<evidence type="ECO:0000313" key="1">
    <source>
        <dbReference type="EMBL" id="RID77278.1"/>
    </source>
</evidence>
<accession>A0A398AJX2</accession>
<dbReference type="AlphaFoldDB" id="A0A398AJX2"/>
<name>A0A398AJX2_BRACM</name>
<sequence length="102" mass="11217">MMGCMRCLLGTIEPLMRLGVSELASLSSDLCHDRCACMAGHPQKSLIINKNSFVLAEGSSHGGLFYLARVLPSPFVSCSRFDYHSLISQITQNISTHYHSLN</sequence>
<dbReference type="Proteomes" id="UP000264353">
    <property type="component" value="Chromosome A1"/>
</dbReference>
<evidence type="ECO:0000313" key="2">
    <source>
        <dbReference type="Proteomes" id="UP000264353"/>
    </source>
</evidence>
<organism evidence="1 2">
    <name type="scientific">Brassica campestris</name>
    <name type="common">Field mustard</name>
    <dbReference type="NCBI Taxonomy" id="3711"/>
    <lineage>
        <taxon>Eukaryota</taxon>
        <taxon>Viridiplantae</taxon>
        <taxon>Streptophyta</taxon>
        <taxon>Embryophyta</taxon>
        <taxon>Tracheophyta</taxon>
        <taxon>Spermatophyta</taxon>
        <taxon>Magnoliopsida</taxon>
        <taxon>eudicotyledons</taxon>
        <taxon>Gunneridae</taxon>
        <taxon>Pentapetalae</taxon>
        <taxon>rosids</taxon>
        <taxon>malvids</taxon>
        <taxon>Brassicales</taxon>
        <taxon>Brassicaceae</taxon>
        <taxon>Brassiceae</taxon>
        <taxon>Brassica</taxon>
    </lineage>
</organism>
<gene>
    <name evidence="1" type="ORF">BRARA_A00205</name>
</gene>
<proteinExistence type="predicted"/>
<protein>
    <submittedName>
        <fullName evidence="1">Uncharacterized protein</fullName>
    </submittedName>
</protein>
<dbReference type="EMBL" id="CM010628">
    <property type="protein sequence ID" value="RID77278.1"/>
    <property type="molecule type" value="Genomic_DNA"/>
</dbReference>
<reference evidence="1 2" key="1">
    <citation type="submission" date="2018-06" db="EMBL/GenBank/DDBJ databases">
        <title>WGS assembly of Brassica rapa FPsc.</title>
        <authorList>
            <person name="Bowman J."/>
            <person name="Kohchi T."/>
            <person name="Yamato K."/>
            <person name="Jenkins J."/>
            <person name="Shu S."/>
            <person name="Ishizaki K."/>
            <person name="Yamaoka S."/>
            <person name="Nishihama R."/>
            <person name="Nakamura Y."/>
            <person name="Berger F."/>
            <person name="Adam C."/>
            <person name="Aki S."/>
            <person name="Althoff F."/>
            <person name="Araki T."/>
            <person name="Arteaga-Vazquez M."/>
            <person name="Balasubrmanian S."/>
            <person name="Bauer D."/>
            <person name="Boehm C."/>
            <person name="Briginshaw L."/>
            <person name="Caballero-Perez J."/>
            <person name="Catarino B."/>
            <person name="Chen F."/>
            <person name="Chiyoda S."/>
            <person name="Chovatia M."/>
            <person name="Davies K."/>
            <person name="Delmans M."/>
            <person name="Demura T."/>
            <person name="Dierschke T."/>
            <person name="Dolan L."/>
            <person name="Dorantes-Acosta A."/>
            <person name="Eklund D."/>
            <person name="Florent S."/>
            <person name="Flores-Sandoval E."/>
            <person name="Fujiyama A."/>
            <person name="Fukuzawa H."/>
            <person name="Galik B."/>
            <person name="Grimanelli D."/>
            <person name="Grimwood J."/>
            <person name="Grossniklaus U."/>
            <person name="Hamada T."/>
            <person name="Haseloff J."/>
            <person name="Hetherington A."/>
            <person name="Higo A."/>
            <person name="Hirakawa Y."/>
            <person name="Hundley H."/>
            <person name="Ikeda Y."/>
            <person name="Inoue K."/>
            <person name="Inoue S."/>
            <person name="Ishida S."/>
            <person name="Jia Q."/>
            <person name="Kakita M."/>
            <person name="Kanazawa T."/>
            <person name="Kawai Y."/>
            <person name="Kawashima T."/>
            <person name="Kennedy M."/>
            <person name="Kinose K."/>
            <person name="Kinoshita T."/>
            <person name="Kohara Y."/>
            <person name="Koide E."/>
            <person name="Komatsu K."/>
            <person name="Kopischke S."/>
            <person name="Kubo M."/>
            <person name="Kyozuka J."/>
            <person name="Lagercrantz U."/>
            <person name="Lin S."/>
            <person name="Lindquist E."/>
            <person name="Lipzen A."/>
            <person name="Lu C."/>
            <person name="Luna E."/>
            <person name="Martienssen R."/>
            <person name="Minamino N."/>
            <person name="Mizutani M."/>
            <person name="Mizutani M."/>
            <person name="Mochizuki N."/>
            <person name="Monte I."/>
            <person name="Mosher R."/>
            <person name="Nagasaki H."/>
            <person name="Nakagami H."/>
            <person name="Naramoto S."/>
            <person name="Nishitani K."/>
            <person name="Ohtani M."/>
            <person name="Okamoto T."/>
            <person name="Okumura M."/>
            <person name="Phillips J."/>
            <person name="Pollak B."/>
            <person name="Reinders A."/>
            <person name="Roevekamp M."/>
            <person name="Sano R."/>
            <person name="Sawa S."/>
            <person name="Schmid M."/>
            <person name="Shirakawa M."/>
            <person name="Solano R."/>
            <person name="Spunde A."/>
            <person name="Suetsugu N."/>
            <person name="Sugano S."/>
            <person name="Sugiyama A."/>
            <person name="Sun R."/>
            <person name="Suzuki Y."/>
            <person name="Takenaka M."/>
            <person name="Takezawa D."/>
            <person name="Tomogane H."/>
            <person name="Tsuzuki M."/>
            <person name="Ueda T."/>
            <person name="Umeda M."/>
            <person name="Ward J."/>
            <person name="Watanabe Y."/>
            <person name="Yazaki K."/>
            <person name="Yokoyama R."/>
            <person name="Yoshitake Y."/>
            <person name="Yotsui I."/>
            <person name="Zachgo S."/>
            <person name="Schmutz J."/>
        </authorList>
    </citation>
    <scope>NUCLEOTIDE SEQUENCE [LARGE SCALE GENOMIC DNA]</scope>
    <source>
        <strain evidence="2">cv. B-3</strain>
    </source>
</reference>